<proteinExistence type="predicted"/>
<dbReference type="EMBL" id="JAGHQM010003901">
    <property type="protein sequence ID" value="KAH0538874.1"/>
    <property type="molecule type" value="Genomic_DNA"/>
</dbReference>
<name>A0A9P8L3T8_9PEZI</name>
<accession>A0A9P8L3T8</accession>
<comment type="caution">
    <text evidence="1">The sequence shown here is derived from an EMBL/GenBank/DDBJ whole genome shotgun (WGS) entry which is preliminary data.</text>
</comment>
<keyword evidence="2" id="KW-1185">Reference proteome</keyword>
<dbReference type="Proteomes" id="UP000750711">
    <property type="component" value="Unassembled WGS sequence"/>
</dbReference>
<feature type="non-terminal residue" evidence="1">
    <location>
        <position position="1"/>
    </location>
</feature>
<evidence type="ECO:0000313" key="2">
    <source>
        <dbReference type="Proteomes" id="UP000750711"/>
    </source>
</evidence>
<reference evidence="1" key="1">
    <citation type="submission" date="2021-03" db="EMBL/GenBank/DDBJ databases">
        <title>Comparative genomics and phylogenomic investigation of the class Geoglossomycetes provide insights into ecological specialization and systematics.</title>
        <authorList>
            <person name="Melie T."/>
            <person name="Pirro S."/>
            <person name="Miller A.N."/>
            <person name="Quandt A."/>
        </authorList>
    </citation>
    <scope>NUCLEOTIDE SEQUENCE</scope>
    <source>
        <strain evidence="1">CAQ_001_2017</strain>
    </source>
</reference>
<evidence type="ECO:0000313" key="1">
    <source>
        <dbReference type="EMBL" id="KAH0538874.1"/>
    </source>
</evidence>
<sequence>VSKKATHLIADKITAKVDAALADTVLKDDITIETDDDMVEGVAAIIEQHTTEQMNNLRAALLPLLKDASTALFREEYVKYWAPVSGRTFDKSLELMDLLGIRVNKDLIHTSEYSGAKVPGSGFWDSIPMTDELKQILMALQGPYKKSYRKMLEVRKYYSEKPLAKVNQLS</sequence>
<protein>
    <submittedName>
        <fullName evidence="1">Uncharacterized protein</fullName>
    </submittedName>
</protein>
<gene>
    <name evidence="1" type="ORF">GP486_008750</name>
</gene>
<dbReference type="AlphaFoldDB" id="A0A9P8L3T8"/>
<organism evidence="1 2">
    <name type="scientific">Trichoglossum hirsutum</name>
    <dbReference type="NCBI Taxonomy" id="265104"/>
    <lineage>
        <taxon>Eukaryota</taxon>
        <taxon>Fungi</taxon>
        <taxon>Dikarya</taxon>
        <taxon>Ascomycota</taxon>
        <taxon>Pezizomycotina</taxon>
        <taxon>Geoglossomycetes</taxon>
        <taxon>Geoglossales</taxon>
        <taxon>Geoglossaceae</taxon>
        <taxon>Trichoglossum</taxon>
    </lineage>
</organism>